<dbReference type="PANTHER" id="PTHR46401">
    <property type="entry name" value="GLYCOSYLTRANSFERASE WBBK-RELATED"/>
    <property type="match status" value="1"/>
</dbReference>
<evidence type="ECO:0000259" key="2">
    <source>
        <dbReference type="Pfam" id="PF00534"/>
    </source>
</evidence>
<evidence type="ECO:0000256" key="1">
    <source>
        <dbReference type="ARBA" id="ARBA00022679"/>
    </source>
</evidence>
<evidence type="ECO:0000313" key="4">
    <source>
        <dbReference type="Proteomes" id="UP000280296"/>
    </source>
</evidence>
<protein>
    <submittedName>
        <fullName evidence="3">Glycosyltransferase</fullName>
    </submittedName>
</protein>
<dbReference type="EMBL" id="RYZH01000072">
    <property type="protein sequence ID" value="RUL82334.1"/>
    <property type="molecule type" value="Genomic_DNA"/>
</dbReference>
<dbReference type="RefSeq" id="WP_126727910.1">
    <property type="nucleotide sequence ID" value="NZ_RYZH01000072.1"/>
</dbReference>
<reference evidence="3 4" key="2">
    <citation type="submission" date="2019-01" db="EMBL/GenBank/DDBJ databases">
        <title>Tautonia sociabilis, a novel thermotolerant planctomycete of Isosphaeraceae family, isolated from a 4000 m deep subterranean habitat.</title>
        <authorList>
            <person name="Kovaleva O.L."/>
            <person name="Elcheninov A.G."/>
            <person name="Van Heerden E."/>
            <person name="Toshchakov S.V."/>
            <person name="Novikov A."/>
            <person name="Bonch-Osmolovskaya E.A."/>
            <person name="Kublanov I.V."/>
        </authorList>
    </citation>
    <scope>NUCLEOTIDE SEQUENCE [LARGE SCALE GENOMIC DNA]</scope>
    <source>
        <strain evidence="3 4">GM2012</strain>
    </source>
</reference>
<accession>A0A432MDA8</accession>
<dbReference type="CDD" id="cd03801">
    <property type="entry name" value="GT4_PimA-like"/>
    <property type="match status" value="1"/>
</dbReference>
<organism evidence="3 4">
    <name type="scientific">Tautonia sociabilis</name>
    <dbReference type="NCBI Taxonomy" id="2080755"/>
    <lineage>
        <taxon>Bacteria</taxon>
        <taxon>Pseudomonadati</taxon>
        <taxon>Planctomycetota</taxon>
        <taxon>Planctomycetia</taxon>
        <taxon>Isosphaerales</taxon>
        <taxon>Isosphaeraceae</taxon>
        <taxon>Tautonia</taxon>
    </lineage>
</organism>
<comment type="caution">
    <text evidence="3">The sequence shown here is derived from an EMBL/GenBank/DDBJ whole genome shotgun (WGS) entry which is preliminary data.</text>
</comment>
<dbReference type="Pfam" id="PF00534">
    <property type="entry name" value="Glycos_transf_1"/>
    <property type="match status" value="2"/>
</dbReference>
<dbReference type="InterPro" id="IPR001296">
    <property type="entry name" value="Glyco_trans_1"/>
</dbReference>
<evidence type="ECO:0000313" key="3">
    <source>
        <dbReference type="EMBL" id="RUL82334.1"/>
    </source>
</evidence>
<feature type="domain" description="Glycosyl transferase family 1" evidence="2">
    <location>
        <begin position="609"/>
        <end position="744"/>
    </location>
</feature>
<proteinExistence type="predicted"/>
<dbReference type="PANTHER" id="PTHR46401:SF2">
    <property type="entry name" value="GLYCOSYLTRANSFERASE WBBK-RELATED"/>
    <property type="match status" value="1"/>
</dbReference>
<dbReference type="SUPFAM" id="SSF53756">
    <property type="entry name" value="UDP-Glycosyltransferase/glycogen phosphorylase"/>
    <property type="match status" value="2"/>
</dbReference>
<reference evidence="3 4" key="1">
    <citation type="submission" date="2018-12" db="EMBL/GenBank/DDBJ databases">
        <authorList>
            <person name="Toschakov S.V."/>
        </authorList>
    </citation>
    <scope>NUCLEOTIDE SEQUENCE [LARGE SCALE GENOMIC DNA]</scope>
    <source>
        <strain evidence="3 4">GM2012</strain>
    </source>
</reference>
<dbReference type="GO" id="GO:0016757">
    <property type="term" value="F:glycosyltransferase activity"/>
    <property type="evidence" value="ECO:0007669"/>
    <property type="project" value="InterPro"/>
</dbReference>
<dbReference type="CDD" id="cd03809">
    <property type="entry name" value="GT4_MtfB-like"/>
    <property type="match status" value="1"/>
</dbReference>
<dbReference type="AlphaFoldDB" id="A0A432MDA8"/>
<sequence length="821" mass="90018">MRIGVDALAIQSPFSRGRGIGRYARSLLAAMLEADTSNEYVIYTYEDLPRDGLPSSPRSRIREVARRPDREEHTLQHAVERALLEDADRLDWFLLLSPFETWQFYGLPHRPVGRTRAAAVIYDVIPFLFQETYLTSEEVGRWFYGHLRRLSRYDRLLAISEATRLDTIRLLGLPPGRVHAIGTASDPPADPDGDPNRDAATLDRLGIDRPFLFCLGSGDPRKNLRGLIDAFALLPDHHRSTIQLVVTCSLIEKEIRALTDHARSAGVADRLVLTNGVDQDTLETLYRSCAAFVFPSLYEGFGLPILEAMQFGAPVVAANNSSQPEVVGDAGLLAHAAEPSDLAAKIARLLDDPALRRRLAARGRDRSSQFHWADVADRALRALGATGRPRLPRPAAPPPRLAMFSPLPPRRSGIARYAERIATALRDDALIDLYHAPDYRPALADSPGRLACFDASLFERRAGLLGYASVIYQFGNSSYHAYLYDIFLKHPGVVVLHDPAMPGFHASYGLIAGRMNAHLVEELSYSGEARDPEVAAMVAGWEPGTWDLQEEMVRRGVTMNRRILERATAVIVHSEDGRDRIAAAYPWLLGKVHVAPIGCDPDPIDPDRRREARRALGVDDHAVVFGSVGILHPTKLNRETIRAFASSLADFPDAMLVFLGRDLGGGEAAREADRLGVSGRVRFLGHLPDEDYERSIAAFDVGLCLRRPPTNGESSAALLDLLRRGLPTIVCDVGTFSAVPDDAVFKVCWPGEEAGVAQLGAALRAAALDLPRRLRVGRAALAHAEAHHSWTPLIDLYRSLCLPGLGPAGSPEASKPMKGVA</sequence>
<name>A0A432MDA8_9BACT</name>
<dbReference type="Gene3D" id="3.40.50.2000">
    <property type="entry name" value="Glycogen Phosphorylase B"/>
    <property type="match status" value="4"/>
</dbReference>
<feature type="domain" description="Glycosyl transferase family 1" evidence="2">
    <location>
        <begin position="208"/>
        <end position="365"/>
    </location>
</feature>
<dbReference type="Proteomes" id="UP000280296">
    <property type="component" value="Unassembled WGS sequence"/>
</dbReference>
<dbReference type="OrthoDB" id="283384at2"/>
<keyword evidence="1 3" id="KW-0808">Transferase</keyword>
<gene>
    <name evidence="3" type="ORF">TsocGM_23555</name>
</gene>
<dbReference type="GO" id="GO:0009103">
    <property type="term" value="P:lipopolysaccharide biosynthetic process"/>
    <property type="evidence" value="ECO:0007669"/>
    <property type="project" value="TreeGrafter"/>
</dbReference>
<keyword evidence="4" id="KW-1185">Reference proteome</keyword>